<dbReference type="Proteomes" id="UP001066276">
    <property type="component" value="Chromosome 3_2"/>
</dbReference>
<accession>A0AAV7TTH6</accession>
<feature type="non-terminal residue" evidence="1">
    <location>
        <position position="60"/>
    </location>
</feature>
<evidence type="ECO:0000313" key="2">
    <source>
        <dbReference type="Proteomes" id="UP001066276"/>
    </source>
</evidence>
<keyword evidence="2" id="KW-1185">Reference proteome</keyword>
<comment type="caution">
    <text evidence="1">The sequence shown here is derived from an EMBL/GenBank/DDBJ whole genome shotgun (WGS) entry which is preliminary data.</text>
</comment>
<dbReference type="EMBL" id="JANPWB010000006">
    <property type="protein sequence ID" value="KAJ1180040.1"/>
    <property type="molecule type" value="Genomic_DNA"/>
</dbReference>
<sequence>GFESWLSVSKAVKHCSPLSQGVWEQASMAPPHSGSSWERIAVYTRLADHDVICMQWPRGK</sequence>
<proteinExistence type="predicted"/>
<organism evidence="1 2">
    <name type="scientific">Pleurodeles waltl</name>
    <name type="common">Iberian ribbed newt</name>
    <dbReference type="NCBI Taxonomy" id="8319"/>
    <lineage>
        <taxon>Eukaryota</taxon>
        <taxon>Metazoa</taxon>
        <taxon>Chordata</taxon>
        <taxon>Craniata</taxon>
        <taxon>Vertebrata</taxon>
        <taxon>Euteleostomi</taxon>
        <taxon>Amphibia</taxon>
        <taxon>Batrachia</taxon>
        <taxon>Caudata</taxon>
        <taxon>Salamandroidea</taxon>
        <taxon>Salamandridae</taxon>
        <taxon>Pleurodelinae</taxon>
        <taxon>Pleurodeles</taxon>
    </lineage>
</organism>
<gene>
    <name evidence="1" type="ORF">NDU88_005264</name>
</gene>
<name>A0AAV7TTH6_PLEWA</name>
<feature type="non-terminal residue" evidence="1">
    <location>
        <position position="1"/>
    </location>
</feature>
<protein>
    <submittedName>
        <fullName evidence="1">Uncharacterized protein</fullName>
    </submittedName>
</protein>
<evidence type="ECO:0000313" key="1">
    <source>
        <dbReference type="EMBL" id="KAJ1180040.1"/>
    </source>
</evidence>
<dbReference type="AlphaFoldDB" id="A0AAV7TTH6"/>
<reference evidence="1" key="1">
    <citation type="journal article" date="2022" name="bioRxiv">
        <title>Sequencing and chromosome-scale assembly of the giantPleurodeles waltlgenome.</title>
        <authorList>
            <person name="Brown T."/>
            <person name="Elewa A."/>
            <person name="Iarovenko S."/>
            <person name="Subramanian E."/>
            <person name="Araus A.J."/>
            <person name="Petzold A."/>
            <person name="Susuki M."/>
            <person name="Suzuki K.-i.T."/>
            <person name="Hayashi T."/>
            <person name="Toyoda A."/>
            <person name="Oliveira C."/>
            <person name="Osipova E."/>
            <person name="Leigh N.D."/>
            <person name="Simon A."/>
            <person name="Yun M.H."/>
        </authorList>
    </citation>
    <scope>NUCLEOTIDE SEQUENCE</scope>
    <source>
        <strain evidence="1">20211129_DDA</strain>
        <tissue evidence="1">Liver</tissue>
    </source>
</reference>